<reference evidence="1" key="1">
    <citation type="submission" date="2020-09" db="EMBL/GenBank/DDBJ databases">
        <title>Pelagicoccus enzymogenes sp. nov. with an EPS production, isolated from marine sediment.</title>
        <authorList>
            <person name="Feng X."/>
        </authorList>
    </citation>
    <scope>NUCLEOTIDE SEQUENCE</scope>
    <source>
        <strain evidence="1">NFK12</strain>
    </source>
</reference>
<keyword evidence="2" id="KW-1185">Reference proteome</keyword>
<dbReference type="AlphaFoldDB" id="A0A927IIE2"/>
<organism evidence="1 2">
    <name type="scientific">Pelagicoccus enzymogenes</name>
    <dbReference type="NCBI Taxonomy" id="2773457"/>
    <lineage>
        <taxon>Bacteria</taxon>
        <taxon>Pseudomonadati</taxon>
        <taxon>Verrucomicrobiota</taxon>
        <taxon>Opitutia</taxon>
        <taxon>Puniceicoccales</taxon>
        <taxon>Pelagicoccaceae</taxon>
        <taxon>Pelagicoccus</taxon>
    </lineage>
</organism>
<protein>
    <submittedName>
        <fullName evidence="1">Uncharacterized protein</fullName>
    </submittedName>
</protein>
<dbReference type="Proteomes" id="UP000622317">
    <property type="component" value="Unassembled WGS sequence"/>
</dbReference>
<sequence>MIPIGFPTLVDRAPRFSLRCAKWLGLACLLAVSVSASLLGESLEKGPVYFYDRYGSQQTSKAVASYRVFTPFEVNWILIDEPCLIRKYSKDGVTLDVLLSDPKLEALWVRITLEKRFTDESLAAALSAYGSGWKRVRSVEEVGLEIPLLHVKHVFRSERGRLAYFSPVTKQLMIYSPSVIEFFKDFHAKRAEEQAKVPVF</sequence>
<evidence type="ECO:0000313" key="2">
    <source>
        <dbReference type="Proteomes" id="UP000622317"/>
    </source>
</evidence>
<dbReference type="EMBL" id="JACYFG010000036">
    <property type="protein sequence ID" value="MBD5780673.1"/>
    <property type="molecule type" value="Genomic_DNA"/>
</dbReference>
<name>A0A927IIE2_9BACT</name>
<comment type="caution">
    <text evidence="1">The sequence shown here is derived from an EMBL/GenBank/DDBJ whole genome shotgun (WGS) entry which is preliminary data.</text>
</comment>
<proteinExistence type="predicted"/>
<evidence type="ECO:0000313" key="1">
    <source>
        <dbReference type="EMBL" id="MBD5780673.1"/>
    </source>
</evidence>
<accession>A0A927IIE2</accession>
<gene>
    <name evidence="1" type="ORF">IEN85_14325</name>
</gene>
<dbReference type="RefSeq" id="WP_191617769.1">
    <property type="nucleotide sequence ID" value="NZ_JACYFG010000036.1"/>
</dbReference>